<dbReference type="Gene3D" id="3.60.10.10">
    <property type="entry name" value="Endonuclease/exonuclease/phosphatase"/>
    <property type="match status" value="1"/>
</dbReference>
<proteinExistence type="predicted"/>
<dbReference type="GO" id="GO:0061343">
    <property type="term" value="P:cell adhesion involved in heart morphogenesis"/>
    <property type="evidence" value="ECO:0007669"/>
    <property type="project" value="TreeGrafter"/>
</dbReference>
<evidence type="ECO:0000313" key="3">
    <source>
        <dbReference type="Proteomes" id="UP001168821"/>
    </source>
</evidence>
<dbReference type="AlphaFoldDB" id="A0AA38MFF1"/>
<gene>
    <name evidence="2" type="ORF">Zmor_014170</name>
</gene>
<dbReference type="PANTHER" id="PTHR33395">
    <property type="entry name" value="TRANSCRIPTASE, PUTATIVE-RELATED-RELATED"/>
    <property type="match status" value="1"/>
</dbReference>
<sequence>MAKYVDFSVLVQTLKPTFIMLSESWLSPAIPDTLVAINGYTLFRNDRDGRRGGGVGIFVADLICSSFTINILSSEVGNNEALFLKSSNSSISFVLGCIYRLPDSAIGDVRKLFTFVSKIADSCDRLIIAGDFNLPDITWPLDHISNFDAPSQTNQTPSTLDLIITSDDKLLANLDYLDPVGKSDHVVLKVEVQICFERGRRITSTCRVITNYELLNRDLFNIDWSTILVEPSVEDNWTRFKKQLNSVVTKHTVSVVRKQSSNKPWITKQILKLIRKKRALWRCYKRTSSESDYKAHRVFSSKVSATIRDARCNYEKRIAAFKDVKCF</sequence>
<evidence type="ECO:0000259" key="1">
    <source>
        <dbReference type="Pfam" id="PF03372"/>
    </source>
</evidence>
<dbReference type="EMBL" id="JALNTZ010000004">
    <property type="protein sequence ID" value="KAJ3655025.1"/>
    <property type="molecule type" value="Genomic_DNA"/>
</dbReference>
<accession>A0AA38MFF1</accession>
<dbReference type="Pfam" id="PF03372">
    <property type="entry name" value="Exo_endo_phos"/>
    <property type="match status" value="1"/>
</dbReference>
<keyword evidence="3" id="KW-1185">Reference proteome</keyword>
<name>A0AA38MFF1_9CUCU</name>
<dbReference type="SUPFAM" id="SSF56219">
    <property type="entry name" value="DNase I-like"/>
    <property type="match status" value="1"/>
</dbReference>
<dbReference type="Proteomes" id="UP001168821">
    <property type="component" value="Unassembled WGS sequence"/>
</dbReference>
<feature type="domain" description="Endonuclease/exonuclease/phosphatase" evidence="1">
    <location>
        <begin position="10"/>
        <end position="185"/>
    </location>
</feature>
<evidence type="ECO:0000313" key="2">
    <source>
        <dbReference type="EMBL" id="KAJ3655025.1"/>
    </source>
</evidence>
<dbReference type="PANTHER" id="PTHR33395:SF22">
    <property type="entry name" value="REVERSE TRANSCRIPTASE DOMAIN-CONTAINING PROTEIN"/>
    <property type="match status" value="1"/>
</dbReference>
<dbReference type="GO" id="GO:0031012">
    <property type="term" value="C:extracellular matrix"/>
    <property type="evidence" value="ECO:0007669"/>
    <property type="project" value="TreeGrafter"/>
</dbReference>
<organism evidence="2 3">
    <name type="scientific">Zophobas morio</name>
    <dbReference type="NCBI Taxonomy" id="2755281"/>
    <lineage>
        <taxon>Eukaryota</taxon>
        <taxon>Metazoa</taxon>
        <taxon>Ecdysozoa</taxon>
        <taxon>Arthropoda</taxon>
        <taxon>Hexapoda</taxon>
        <taxon>Insecta</taxon>
        <taxon>Pterygota</taxon>
        <taxon>Neoptera</taxon>
        <taxon>Endopterygota</taxon>
        <taxon>Coleoptera</taxon>
        <taxon>Polyphaga</taxon>
        <taxon>Cucujiformia</taxon>
        <taxon>Tenebrionidae</taxon>
        <taxon>Zophobas</taxon>
    </lineage>
</organism>
<dbReference type="GO" id="GO:0007508">
    <property type="term" value="P:larval heart development"/>
    <property type="evidence" value="ECO:0007669"/>
    <property type="project" value="TreeGrafter"/>
</dbReference>
<protein>
    <recommendedName>
        <fullName evidence="1">Endonuclease/exonuclease/phosphatase domain-containing protein</fullName>
    </recommendedName>
</protein>
<reference evidence="2" key="1">
    <citation type="journal article" date="2023" name="G3 (Bethesda)">
        <title>Whole genome assemblies of Zophobas morio and Tenebrio molitor.</title>
        <authorList>
            <person name="Kaur S."/>
            <person name="Stinson S.A."/>
            <person name="diCenzo G.C."/>
        </authorList>
    </citation>
    <scope>NUCLEOTIDE SEQUENCE</scope>
    <source>
        <strain evidence="2">QUZm001</strain>
    </source>
</reference>
<dbReference type="InterPro" id="IPR005135">
    <property type="entry name" value="Endo/exonuclease/phosphatase"/>
</dbReference>
<dbReference type="InterPro" id="IPR036691">
    <property type="entry name" value="Endo/exonu/phosph_ase_sf"/>
</dbReference>
<dbReference type="GO" id="GO:0003824">
    <property type="term" value="F:catalytic activity"/>
    <property type="evidence" value="ECO:0007669"/>
    <property type="project" value="InterPro"/>
</dbReference>
<comment type="caution">
    <text evidence="2">The sequence shown here is derived from an EMBL/GenBank/DDBJ whole genome shotgun (WGS) entry which is preliminary data.</text>
</comment>